<dbReference type="InterPro" id="IPR021408">
    <property type="entry name" value="DUF3046"/>
</dbReference>
<dbReference type="AlphaFoldDB" id="A0A5B7WTS2"/>
<accession>A0A5B7WTS2</accession>
<sequence>MGGGPAGISWENIYVRLSDFWRNMEHEFGPRYSRVLAGSLALTELGSLNASQALERGIDPKTVWEAVCRIQEVPTDRWLGPDIEIKE</sequence>
<dbReference type="EMBL" id="CP034412">
    <property type="protein sequence ID" value="QCY46640.1"/>
    <property type="molecule type" value="Genomic_DNA"/>
</dbReference>
<evidence type="ECO:0000313" key="1">
    <source>
        <dbReference type="EMBL" id="QCY46640.1"/>
    </source>
</evidence>
<dbReference type="KEGG" id="gcr:GcLGCM259_0884"/>
<proteinExistence type="predicted"/>
<reference evidence="1 2" key="1">
    <citation type="submission" date="2018-12" db="EMBL/GenBank/DDBJ databases">
        <title>Complete Genome Sequence of Glutamicibacter creatinolyticus strain LGCM259,isolated from an abscess of a 12-year-old mare in Italy.</title>
        <authorList>
            <person name="Santos R.G."/>
            <person name="Silva A.L."/>
            <person name="Seyffert N."/>
            <person name="Castro T.L.P."/>
            <person name="Attili A.R."/>
            <person name="Rifici C."/>
            <person name="Mazzullo G."/>
            <person name="Brenig B."/>
            <person name="Venanzi F."/>
            <person name="Azevedo V."/>
        </authorList>
    </citation>
    <scope>NUCLEOTIDE SEQUENCE [LARGE SCALE GENOMIC DNA]</scope>
    <source>
        <strain evidence="1 2">LGCM 259</strain>
    </source>
</reference>
<gene>
    <name evidence="1" type="ORF">GcLGCM259_0884</name>
</gene>
<name>A0A5B7WTS2_9MICC</name>
<evidence type="ECO:0000313" key="2">
    <source>
        <dbReference type="Proteomes" id="UP000307000"/>
    </source>
</evidence>
<protein>
    <recommendedName>
        <fullName evidence="3">Histidine kinase</fullName>
    </recommendedName>
</protein>
<evidence type="ECO:0008006" key="3">
    <source>
        <dbReference type="Google" id="ProtNLM"/>
    </source>
</evidence>
<organism evidence="1 2">
    <name type="scientific">Glutamicibacter creatinolyticus</name>
    <dbReference type="NCBI Taxonomy" id="162496"/>
    <lineage>
        <taxon>Bacteria</taxon>
        <taxon>Bacillati</taxon>
        <taxon>Actinomycetota</taxon>
        <taxon>Actinomycetes</taxon>
        <taxon>Micrococcales</taxon>
        <taxon>Micrococcaceae</taxon>
        <taxon>Glutamicibacter</taxon>
    </lineage>
</organism>
<dbReference type="Proteomes" id="UP000307000">
    <property type="component" value="Chromosome"/>
</dbReference>
<keyword evidence="2" id="KW-1185">Reference proteome</keyword>
<dbReference type="Pfam" id="PF11248">
    <property type="entry name" value="DUF3046"/>
    <property type="match status" value="1"/>
</dbReference>